<dbReference type="PANTHER" id="PTHR43155:SF2">
    <property type="entry name" value="CYCLIC DI-GMP PHOSPHODIESTERASE PA4108"/>
    <property type="match status" value="1"/>
</dbReference>
<dbReference type="InterPro" id="IPR048430">
    <property type="entry name" value="MASE9"/>
</dbReference>
<dbReference type="GO" id="GO:0016787">
    <property type="term" value="F:hydrolase activity"/>
    <property type="evidence" value="ECO:0007669"/>
    <property type="project" value="UniProtKB-KW"/>
</dbReference>
<dbReference type="SMART" id="SM00471">
    <property type="entry name" value="HDc"/>
    <property type="match status" value="1"/>
</dbReference>
<dbReference type="InterPro" id="IPR006675">
    <property type="entry name" value="HDIG_dom"/>
</dbReference>
<evidence type="ECO:0000259" key="1">
    <source>
        <dbReference type="PROSITE" id="PS51831"/>
    </source>
</evidence>
<dbReference type="Proteomes" id="UP000006443">
    <property type="component" value="Unassembled WGS sequence"/>
</dbReference>
<feature type="domain" description="HD-GYP" evidence="2">
    <location>
        <begin position="227"/>
        <end position="417"/>
    </location>
</feature>
<dbReference type="EMBL" id="ACJM01000005">
    <property type="protein sequence ID" value="EEG77844.1"/>
    <property type="molecule type" value="Genomic_DNA"/>
</dbReference>
<dbReference type="AlphaFoldDB" id="C0GF84"/>
<dbReference type="NCBIfam" id="TIGR00277">
    <property type="entry name" value="HDIG"/>
    <property type="match status" value="1"/>
</dbReference>
<dbReference type="SUPFAM" id="SSF109604">
    <property type="entry name" value="HD-domain/PDEase-like"/>
    <property type="match status" value="1"/>
</dbReference>
<accession>C0GF84</accession>
<keyword evidence="4" id="KW-1185">Reference proteome</keyword>
<name>C0GF84_DETAL</name>
<organism evidence="3 4">
    <name type="scientific">Dethiobacter alkaliphilus AHT 1</name>
    <dbReference type="NCBI Taxonomy" id="555088"/>
    <lineage>
        <taxon>Bacteria</taxon>
        <taxon>Bacillati</taxon>
        <taxon>Bacillota</taxon>
        <taxon>Dethiobacteria</taxon>
        <taxon>Dethiobacterales</taxon>
        <taxon>Dethiobacteraceae</taxon>
        <taxon>Dethiobacter</taxon>
    </lineage>
</organism>
<dbReference type="CDD" id="cd00077">
    <property type="entry name" value="HDc"/>
    <property type="match status" value="1"/>
</dbReference>
<dbReference type="InterPro" id="IPR006674">
    <property type="entry name" value="HD_domain"/>
</dbReference>
<evidence type="ECO:0000313" key="4">
    <source>
        <dbReference type="Proteomes" id="UP000006443"/>
    </source>
</evidence>
<gene>
    <name evidence="3" type="ORF">DealDRAFT_1143</name>
</gene>
<dbReference type="InterPro" id="IPR003607">
    <property type="entry name" value="HD/PDEase_dom"/>
</dbReference>
<dbReference type="eggNOG" id="COG2206">
    <property type="taxonomic scope" value="Bacteria"/>
</dbReference>
<evidence type="ECO:0000313" key="3">
    <source>
        <dbReference type="EMBL" id="EEG77844.1"/>
    </source>
</evidence>
<dbReference type="Pfam" id="PF20972">
    <property type="entry name" value="MASE9"/>
    <property type="match status" value="1"/>
</dbReference>
<protein>
    <submittedName>
        <fullName evidence="3">Metal dependent phosphohydrolase</fullName>
    </submittedName>
</protein>
<dbReference type="PROSITE" id="PS51831">
    <property type="entry name" value="HD"/>
    <property type="match status" value="1"/>
</dbReference>
<dbReference type="STRING" id="555088.DealDRAFT_1143"/>
<keyword evidence="3" id="KW-0378">Hydrolase</keyword>
<dbReference type="PANTHER" id="PTHR43155">
    <property type="entry name" value="CYCLIC DI-GMP PHOSPHODIESTERASE PA4108-RELATED"/>
    <property type="match status" value="1"/>
</dbReference>
<dbReference type="InterPro" id="IPR037522">
    <property type="entry name" value="HD_GYP_dom"/>
</dbReference>
<comment type="caution">
    <text evidence="3">The sequence shown here is derived from an EMBL/GenBank/DDBJ whole genome shotgun (WGS) entry which is preliminary data.</text>
</comment>
<dbReference type="RefSeq" id="WP_008515691.1">
    <property type="nucleotide sequence ID" value="NZ_ACJM01000005.1"/>
</dbReference>
<dbReference type="Gene3D" id="1.10.3210.10">
    <property type="entry name" value="Hypothetical protein af1432"/>
    <property type="match status" value="1"/>
</dbReference>
<evidence type="ECO:0000259" key="2">
    <source>
        <dbReference type="PROSITE" id="PS51832"/>
    </source>
</evidence>
<dbReference type="Pfam" id="PF13487">
    <property type="entry name" value="HD_5"/>
    <property type="match status" value="1"/>
</dbReference>
<sequence length="417" mass="46873">MSFKEEPLQIKIYILFVTLIGLIVLYSDRPDFRELGLHFFLFVILYIILEHLDVPIPRGQGYVSVSYAISLAMLIIFGPTAAAWGSAALIFHVRTFKFFRTKLHRMIFNAAQMAIATRVAGEIFVLLGGTVGNISLSIDLLPITISVFIYLLANTMLVMTVISLSEKRSFLGVWLTSFSWSVPNLLATASLGILIAAVHLNIGFYGVLMLLIPLMVARHTFIMYIDMRNQYISTIKALTKAIDAKDHYTHGHSERVAQYTVQIAQELKLPEDFVEKLEYLALMHDIGKIGIPEQILNKPSRLSDDEFDLVRSHSAVGAEIISNIKFIGEHADIVRHHHERIDGRGYPDNLPGDKMSLGAKIVGVADAFDAMTSERIYSNPMSKQEAVAELRRCCNTQFCEQVVNAFVKVLRRRGEIE</sequence>
<dbReference type="PROSITE" id="PS51832">
    <property type="entry name" value="HD_GYP"/>
    <property type="match status" value="1"/>
</dbReference>
<reference evidence="3 4" key="1">
    <citation type="submission" date="2009-02" db="EMBL/GenBank/DDBJ databases">
        <title>Sequencing of the draft genome and assembly of Dethiobacter alkaliphilus AHT 1.</title>
        <authorList>
            <consortium name="US DOE Joint Genome Institute (JGI-PGF)"/>
            <person name="Lucas S."/>
            <person name="Copeland A."/>
            <person name="Lapidus A."/>
            <person name="Glavina del Rio T."/>
            <person name="Dalin E."/>
            <person name="Tice H."/>
            <person name="Bruce D."/>
            <person name="Goodwin L."/>
            <person name="Pitluck S."/>
            <person name="Larimer F."/>
            <person name="Land M.L."/>
            <person name="Hauser L."/>
            <person name="Muyzer G."/>
        </authorList>
    </citation>
    <scope>NUCLEOTIDE SEQUENCE [LARGE SCALE GENOMIC DNA]</scope>
    <source>
        <strain evidence="3 4">AHT 1</strain>
    </source>
</reference>
<feature type="domain" description="HD" evidence="1">
    <location>
        <begin position="249"/>
        <end position="371"/>
    </location>
</feature>
<proteinExistence type="predicted"/>